<sequence length="116" mass="13206">MEVGIGSMPRPRLRRWGTMEEQRIAMDQECFEDQEHETMDEQRNFFNGFIFPILKAMDVEGKDLLGLCSTRSQSLSHPIPPQLRRLLSNPLGLAILNCSTLGAGRNSSDKGRYRPL</sequence>
<dbReference type="AlphaFoldDB" id="A0A146LRA8"/>
<reference evidence="1" key="1">
    <citation type="journal article" date="2016" name="Gigascience">
        <title>De novo construction of an expanded transcriptome assembly for the western tarnished plant bug, Lygus hesperus.</title>
        <authorList>
            <person name="Tassone E.E."/>
            <person name="Geib S.M."/>
            <person name="Hall B."/>
            <person name="Fabrick J.A."/>
            <person name="Brent C.S."/>
            <person name="Hull J.J."/>
        </authorList>
    </citation>
    <scope>NUCLEOTIDE SEQUENCE</scope>
</reference>
<evidence type="ECO:0000313" key="1">
    <source>
        <dbReference type="EMBL" id="JAQ10344.1"/>
    </source>
</evidence>
<organism evidence="1">
    <name type="scientific">Lygus hesperus</name>
    <name type="common">Western plant bug</name>
    <dbReference type="NCBI Taxonomy" id="30085"/>
    <lineage>
        <taxon>Eukaryota</taxon>
        <taxon>Metazoa</taxon>
        <taxon>Ecdysozoa</taxon>
        <taxon>Arthropoda</taxon>
        <taxon>Hexapoda</taxon>
        <taxon>Insecta</taxon>
        <taxon>Pterygota</taxon>
        <taxon>Neoptera</taxon>
        <taxon>Paraneoptera</taxon>
        <taxon>Hemiptera</taxon>
        <taxon>Heteroptera</taxon>
        <taxon>Panheteroptera</taxon>
        <taxon>Cimicomorpha</taxon>
        <taxon>Miridae</taxon>
        <taxon>Mirini</taxon>
        <taxon>Lygus</taxon>
    </lineage>
</organism>
<name>A0A146LRA8_LYGHE</name>
<protein>
    <submittedName>
        <fullName evidence="1">Uncharacterized protein</fullName>
    </submittedName>
</protein>
<dbReference type="EMBL" id="GDHC01008285">
    <property type="protein sequence ID" value="JAQ10344.1"/>
    <property type="molecule type" value="Transcribed_RNA"/>
</dbReference>
<gene>
    <name evidence="1" type="ORF">g.42691</name>
</gene>
<accession>A0A146LRA8</accession>
<proteinExistence type="predicted"/>